<accession>A0A7R9QGG7</accession>
<sequence length="85" mass="9545">MEDMEVMVDMVVMADMEVTVVTAVDTGVDNSVSAFRSLSLWLNPLLSRTHTIIDSDAQPYPILALERMGSHAIYRLPKHRQPDLC</sequence>
<evidence type="ECO:0000313" key="2">
    <source>
        <dbReference type="Proteomes" id="UP000759131"/>
    </source>
</evidence>
<protein>
    <submittedName>
        <fullName evidence="1">Uncharacterized protein</fullName>
    </submittedName>
</protein>
<dbReference type="Proteomes" id="UP000759131">
    <property type="component" value="Unassembled WGS sequence"/>
</dbReference>
<reference evidence="1" key="1">
    <citation type="submission" date="2020-11" db="EMBL/GenBank/DDBJ databases">
        <authorList>
            <person name="Tran Van P."/>
        </authorList>
    </citation>
    <scope>NUCLEOTIDE SEQUENCE</scope>
</reference>
<organism evidence="1">
    <name type="scientific">Medioppia subpectinata</name>
    <dbReference type="NCBI Taxonomy" id="1979941"/>
    <lineage>
        <taxon>Eukaryota</taxon>
        <taxon>Metazoa</taxon>
        <taxon>Ecdysozoa</taxon>
        <taxon>Arthropoda</taxon>
        <taxon>Chelicerata</taxon>
        <taxon>Arachnida</taxon>
        <taxon>Acari</taxon>
        <taxon>Acariformes</taxon>
        <taxon>Sarcoptiformes</taxon>
        <taxon>Oribatida</taxon>
        <taxon>Brachypylina</taxon>
        <taxon>Oppioidea</taxon>
        <taxon>Oppiidae</taxon>
        <taxon>Medioppia</taxon>
    </lineage>
</organism>
<evidence type="ECO:0000313" key="1">
    <source>
        <dbReference type="EMBL" id="CAD7644017.1"/>
    </source>
</evidence>
<gene>
    <name evidence="1" type="ORF">OSB1V03_LOCUS19865</name>
</gene>
<name>A0A7R9QGG7_9ACAR</name>
<proteinExistence type="predicted"/>
<dbReference type="EMBL" id="CAJPIZ010030460">
    <property type="protein sequence ID" value="CAG2119918.1"/>
    <property type="molecule type" value="Genomic_DNA"/>
</dbReference>
<dbReference type="EMBL" id="OC885035">
    <property type="protein sequence ID" value="CAD7644017.1"/>
    <property type="molecule type" value="Genomic_DNA"/>
</dbReference>
<dbReference type="AlphaFoldDB" id="A0A7R9QGG7"/>
<keyword evidence="2" id="KW-1185">Reference proteome</keyword>